<dbReference type="InterPro" id="IPR000195">
    <property type="entry name" value="Rab-GAP-TBC_dom"/>
</dbReference>
<reference evidence="3" key="1">
    <citation type="submission" date="2020-07" db="EMBL/GenBank/DDBJ databases">
        <authorList>
            <person name="Ferguson B K."/>
        </authorList>
    </citation>
    <scope>NUCLEOTIDE SEQUENCE</scope>
    <source>
        <strain evidence="3">L06</strain>
    </source>
</reference>
<sequence length="388" mass="45210">MLDKTEEKLLSLELMKSFFRKRENVGQKSCSRNGERISGTLGLIQHSRPSNLPAKTPEEENQHRKQHNEILREIRRRESREEKERKKKREERNREEERLLCDSRFWSNEIIPNFDNLRQTKEVKDLWWRGLPPSIRGKVWKLGIDNRLNIGNNLYNNCLNNLTDNVYHEFLTAIKLDVSRTFPALCVFQDNGPLNEPLYNVLAAYCVFRPEIGYVQGMSFIGAVLTLNMEPSDAFICFSNLLDNPCHKAAFTLNQTQMNIYYKVYTSALAQNLPKIHSHFIESGLSPDFYLLDWVYTIYAKAMPLDVACRIWDVFIRDGDEFLFKTALGVLHLYQDELLSMDFVRGAQFLTRLPDNLQAAQLFESISLMKICGGRNFQQMVKDFSSVT</sequence>
<accession>A0A6V7ISP0</accession>
<evidence type="ECO:0000259" key="2">
    <source>
        <dbReference type="PROSITE" id="PS50086"/>
    </source>
</evidence>
<dbReference type="PANTHER" id="PTHR47219:SF15">
    <property type="entry name" value="TBC1 DOMAIN FAMILY MEMBER 12 ISOFORM X1"/>
    <property type="match status" value="1"/>
</dbReference>
<dbReference type="Gene3D" id="1.10.8.270">
    <property type="entry name" value="putative rabgap domain of human tbc1 domain family member 14 like domains"/>
    <property type="match status" value="1"/>
</dbReference>
<name>A0A6V7ISP0_9HYME</name>
<feature type="region of interest" description="Disordered" evidence="1">
    <location>
        <begin position="23"/>
        <end position="93"/>
    </location>
</feature>
<dbReference type="InterPro" id="IPR035969">
    <property type="entry name" value="Rab-GAP_TBC_sf"/>
</dbReference>
<dbReference type="Gene3D" id="1.10.10.750">
    <property type="entry name" value="Ypt/Rab-GAP domain of gyp1p, domain 1"/>
    <property type="match status" value="1"/>
</dbReference>
<dbReference type="Gene3D" id="1.10.472.80">
    <property type="entry name" value="Ypt/Rab-GAP domain of gyp1p, domain 3"/>
    <property type="match status" value="1"/>
</dbReference>
<evidence type="ECO:0000313" key="3">
    <source>
        <dbReference type="EMBL" id="CAD1542218.1"/>
    </source>
</evidence>
<dbReference type="GO" id="GO:0016192">
    <property type="term" value="P:vesicle-mediated transport"/>
    <property type="evidence" value="ECO:0007669"/>
    <property type="project" value="UniProtKB-ARBA"/>
</dbReference>
<dbReference type="PROSITE" id="PS50086">
    <property type="entry name" value="TBC_RABGAP"/>
    <property type="match status" value="1"/>
</dbReference>
<evidence type="ECO:0000256" key="1">
    <source>
        <dbReference type="SAM" id="MobiDB-lite"/>
    </source>
</evidence>
<feature type="compositionally biased region" description="Basic and acidic residues" evidence="1">
    <location>
        <begin position="56"/>
        <end position="93"/>
    </location>
</feature>
<dbReference type="SUPFAM" id="SSF47923">
    <property type="entry name" value="Ypt/Rab-GAP domain of gyp1p"/>
    <property type="match status" value="2"/>
</dbReference>
<dbReference type="SMART" id="SM00164">
    <property type="entry name" value="TBC"/>
    <property type="match status" value="1"/>
</dbReference>
<dbReference type="PANTHER" id="PTHR47219">
    <property type="entry name" value="RAB GTPASE-ACTIVATING PROTEIN 1-LIKE"/>
    <property type="match status" value="1"/>
</dbReference>
<dbReference type="GO" id="GO:0005096">
    <property type="term" value="F:GTPase activator activity"/>
    <property type="evidence" value="ECO:0007669"/>
    <property type="project" value="TreeGrafter"/>
</dbReference>
<organism evidence="3">
    <name type="scientific">Bracon brevicornis</name>
    <dbReference type="NCBI Taxonomy" id="1563983"/>
    <lineage>
        <taxon>Eukaryota</taxon>
        <taxon>Metazoa</taxon>
        <taxon>Ecdysozoa</taxon>
        <taxon>Arthropoda</taxon>
        <taxon>Hexapoda</taxon>
        <taxon>Insecta</taxon>
        <taxon>Pterygota</taxon>
        <taxon>Neoptera</taxon>
        <taxon>Endopterygota</taxon>
        <taxon>Hymenoptera</taxon>
        <taxon>Apocrita</taxon>
        <taxon>Ichneumonoidea</taxon>
        <taxon>Braconidae</taxon>
        <taxon>Braconinae</taxon>
        <taxon>Bracon</taxon>
    </lineage>
</organism>
<dbReference type="Pfam" id="PF00566">
    <property type="entry name" value="RabGAP-TBC"/>
    <property type="match status" value="1"/>
</dbReference>
<feature type="domain" description="Rab-GAP TBC" evidence="2">
    <location>
        <begin position="130"/>
        <end position="319"/>
    </location>
</feature>
<protein>
    <recommendedName>
        <fullName evidence="2">Rab-GAP TBC domain-containing protein</fullName>
    </recommendedName>
</protein>
<dbReference type="InterPro" id="IPR050302">
    <property type="entry name" value="Rab_GAP_TBC_domain"/>
</dbReference>
<dbReference type="GO" id="GO:0005773">
    <property type="term" value="C:vacuole"/>
    <property type="evidence" value="ECO:0007669"/>
    <property type="project" value="UniProtKB-ARBA"/>
</dbReference>
<dbReference type="GO" id="GO:0031410">
    <property type="term" value="C:cytoplasmic vesicle"/>
    <property type="evidence" value="ECO:0007669"/>
    <property type="project" value="UniProtKB-ARBA"/>
</dbReference>
<dbReference type="EMBL" id="CADCXW020000009">
    <property type="protein sequence ID" value="CAD1542218.1"/>
    <property type="molecule type" value="Genomic_DNA"/>
</dbReference>
<dbReference type="AlphaFoldDB" id="A0A6V7ISP0"/>
<proteinExistence type="predicted"/>
<dbReference type="FunFam" id="1.10.8.270:FF:000008">
    <property type="entry name" value="Putative TBC1 domain family member 14"/>
    <property type="match status" value="1"/>
</dbReference>
<dbReference type="FunFam" id="1.10.472.80:FF:000006">
    <property type="entry name" value="TBC1 domain family member 14"/>
    <property type="match status" value="1"/>
</dbReference>
<gene>
    <name evidence="3" type="ORF">BBRV_LOCUS32264</name>
</gene>
<dbReference type="GO" id="GO:0031267">
    <property type="term" value="F:small GTPase binding"/>
    <property type="evidence" value="ECO:0007669"/>
    <property type="project" value="TreeGrafter"/>
</dbReference>